<dbReference type="Pfam" id="PF01467">
    <property type="entry name" value="CTP_transf_like"/>
    <property type="match status" value="1"/>
</dbReference>
<dbReference type="EMBL" id="ML976682">
    <property type="protein sequence ID" value="KAF1973156.1"/>
    <property type="molecule type" value="Genomic_DNA"/>
</dbReference>
<evidence type="ECO:0000256" key="1">
    <source>
        <dbReference type="ARBA" id="ARBA00005189"/>
    </source>
</evidence>
<evidence type="ECO:0000259" key="13">
    <source>
        <dbReference type="Pfam" id="PF01467"/>
    </source>
</evidence>
<dbReference type="GO" id="GO:0005737">
    <property type="term" value="C:cytoplasm"/>
    <property type="evidence" value="ECO:0007669"/>
    <property type="project" value="TreeGrafter"/>
</dbReference>
<dbReference type="EC" id="2.7.7.14" evidence="10"/>
<evidence type="ECO:0000256" key="2">
    <source>
        <dbReference type="ARBA" id="ARBA00010101"/>
    </source>
</evidence>
<keyword evidence="6" id="KW-0443">Lipid metabolism</keyword>
<name>A0A6A5VDQ3_9PLEO</name>
<keyword evidence="7" id="KW-0594">Phospholipid biosynthesis</keyword>
<keyword evidence="3" id="KW-0444">Lipid biosynthesis</keyword>
<keyword evidence="8" id="KW-1208">Phospholipid metabolism</keyword>
<dbReference type="GO" id="GO:0006646">
    <property type="term" value="P:phosphatidylethanolamine biosynthetic process"/>
    <property type="evidence" value="ECO:0007669"/>
    <property type="project" value="UniProtKB-UniPathway"/>
</dbReference>
<keyword evidence="5" id="KW-0548">Nucleotidyltransferase</keyword>
<dbReference type="SUPFAM" id="SSF52374">
    <property type="entry name" value="Nucleotidylyl transferase"/>
    <property type="match status" value="2"/>
</dbReference>
<dbReference type="Gene3D" id="3.40.50.620">
    <property type="entry name" value="HUPs"/>
    <property type="match status" value="2"/>
</dbReference>
<evidence type="ECO:0000256" key="4">
    <source>
        <dbReference type="ARBA" id="ARBA00022679"/>
    </source>
</evidence>
<evidence type="ECO:0000256" key="11">
    <source>
        <dbReference type="ARBA" id="ARBA00031473"/>
    </source>
</evidence>
<gene>
    <name evidence="14" type="ORF">BU23DRAFT_554446</name>
</gene>
<evidence type="ECO:0000256" key="7">
    <source>
        <dbReference type="ARBA" id="ARBA00023209"/>
    </source>
</evidence>
<dbReference type="InterPro" id="IPR044608">
    <property type="entry name" value="Ect1/PCYT2"/>
</dbReference>
<dbReference type="UniPathway" id="UPA00558">
    <property type="reaction ID" value="UER00742"/>
</dbReference>
<evidence type="ECO:0000256" key="3">
    <source>
        <dbReference type="ARBA" id="ARBA00022516"/>
    </source>
</evidence>
<comment type="pathway">
    <text evidence="9">Phospholipid metabolism; phosphatidylethanolamine biosynthesis; phosphatidylethanolamine from ethanolamine: step 2/3.</text>
</comment>
<evidence type="ECO:0000256" key="8">
    <source>
        <dbReference type="ARBA" id="ARBA00023264"/>
    </source>
</evidence>
<feature type="region of interest" description="Disordered" evidence="12">
    <location>
        <begin position="453"/>
        <end position="487"/>
    </location>
</feature>
<dbReference type="OrthoDB" id="40021at2759"/>
<reference evidence="14" key="1">
    <citation type="journal article" date="2020" name="Stud. Mycol.">
        <title>101 Dothideomycetes genomes: a test case for predicting lifestyles and emergence of pathogens.</title>
        <authorList>
            <person name="Haridas S."/>
            <person name="Albert R."/>
            <person name="Binder M."/>
            <person name="Bloem J."/>
            <person name="Labutti K."/>
            <person name="Salamov A."/>
            <person name="Andreopoulos B."/>
            <person name="Baker S."/>
            <person name="Barry K."/>
            <person name="Bills G."/>
            <person name="Bluhm B."/>
            <person name="Cannon C."/>
            <person name="Castanera R."/>
            <person name="Culley D."/>
            <person name="Daum C."/>
            <person name="Ezra D."/>
            <person name="Gonzalez J."/>
            <person name="Henrissat B."/>
            <person name="Kuo A."/>
            <person name="Liang C."/>
            <person name="Lipzen A."/>
            <person name="Lutzoni F."/>
            <person name="Magnuson J."/>
            <person name="Mondo S."/>
            <person name="Nolan M."/>
            <person name="Ohm R."/>
            <person name="Pangilinan J."/>
            <person name="Park H.-J."/>
            <person name="Ramirez L."/>
            <person name="Alfaro M."/>
            <person name="Sun H."/>
            <person name="Tritt A."/>
            <person name="Yoshinaga Y."/>
            <person name="Zwiers L.-H."/>
            <person name="Turgeon B."/>
            <person name="Goodwin S."/>
            <person name="Spatafora J."/>
            <person name="Crous P."/>
            <person name="Grigoriev I."/>
        </authorList>
    </citation>
    <scope>NUCLEOTIDE SEQUENCE</scope>
    <source>
        <strain evidence="14">CBS 107.79</strain>
    </source>
</reference>
<evidence type="ECO:0000313" key="14">
    <source>
        <dbReference type="EMBL" id="KAF1973156.1"/>
    </source>
</evidence>
<dbReference type="GO" id="GO:0004306">
    <property type="term" value="F:ethanolamine-phosphate cytidylyltransferase activity"/>
    <property type="evidence" value="ECO:0007669"/>
    <property type="project" value="UniProtKB-EC"/>
</dbReference>
<comment type="similarity">
    <text evidence="2">Belongs to the cytidylyltransferase family.</text>
</comment>
<comment type="pathway">
    <text evidence="1">Lipid metabolism.</text>
</comment>
<dbReference type="InterPro" id="IPR004821">
    <property type="entry name" value="Cyt_trans-like"/>
</dbReference>
<evidence type="ECO:0000256" key="12">
    <source>
        <dbReference type="SAM" id="MobiDB-lite"/>
    </source>
</evidence>
<evidence type="ECO:0000256" key="6">
    <source>
        <dbReference type="ARBA" id="ARBA00023098"/>
    </source>
</evidence>
<dbReference type="CDD" id="cd02174">
    <property type="entry name" value="CCT"/>
    <property type="match status" value="1"/>
</dbReference>
<dbReference type="PANTHER" id="PTHR45780">
    <property type="entry name" value="ETHANOLAMINE-PHOSPHATE CYTIDYLYLTRANSFERASE"/>
    <property type="match status" value="1"/>
</dbReference>
<dbReference type="NCBIfam" id="TIGR00125">
    <property type="entry name" value="cyt_tran_rel"/>
    <property type="match status" value="1"/>
</dbReference>
<feature type="domain" description="Cytidyltransferase-like" evidence="13">
    <location>
        <begin position="35"/>
        <end position="158"/>
    </location>
</feature>
<dbReference type="Proteomes" id="UP000800036">
    <property type="component" value="Unassembled WGS sequence"/>
</dbReference>
<evidence type="ECO:0000256" key="5">
    <source>
        <dbReference type="ARBA" id="ARBA00022695"/>
    </source>
</evidence>
<dbReference type="InterPro" id="IPR041723">
    <property type="entry name" value="CCT"/>
</dbReference>
<evidence type="ECO:0000256" key="10">
    <source>
        <dbReference type="ARBA" id="ARBA00024221"/>
    </source>
</evidence>
<dbReference type="PANTHER" id="PTHR45780:SF2">
    <property type="entry name" value="ETHANOLAMINE-PHOSPHATE CYTIDYLYLTRANSFERASE"/>
    <property type="match status" value="1"/>
</dbReference>
<evidence type="ECO:0000313" key="15">
    <source>
        <dbReference type="Proteomes" id="UP000800036"/>
    </source>
</evidence>
<organism evidence="14 15">
    <name type="scientific">Bimuria novae-zelandiae CBS 107.79</name>
    <dbReference type="NCBI Taxonomy" id="1447943"/>
    <lineage>
        <taxon>Eukaryota</taxon>
        <taxon>Fungi</taxon>
        <taxon>Dikarya</taxon>
        <taxon>Ascomycota</taxon>
        <taxon>Pezizomycotina</taxon>
        <taxon>Dothideomycetes</taxon>
        <taxon>Pleosporomycetidae</taxon>
        <taxon>Pleosporales</taxon>
        <taxon>Massarineae</taxon>
        <taxon>Didymosphaeriaceae</taxon>
        <taxon>Bimuria</taxon>
    </lineage>
</organism>
<evidence type="ECO:0000256" key="9">
    <source>
        <dbReference type="ARBA" id="ARBA00024191"/>
    </source>
</evidence>
<accession>A0A6A5VDQ3</accession>
<dbReference type="AlphaFoldDB" id="A0A6A5VDQ3"/>
<keyword evidence="15" id="KW-1185">Reference proteome</keyword>
<protein>
    <recommendedName>
        <fullName evidence="10">ethanolamine-phosphate cytidylyltransferase</fullName>
        <ecNumber evidence="10">2.7.7.14</ecNumber>
    </recommendedName>
    <alternativeName>
        <fullName evidence="11">CTP:phosphoethanolamine cytidylyltransferase</fullName>
    </alternativeName>
</protein>
<proteinExistence type="inferred from homology"/>
<feature type="region of interest" description="Disordered" evidence="12">
    <location>
        <begin position="227"/>
        <end position="249"/>
    </location>
</feature>
<dbReference type="InterPro" id="IPR014729">
    <property type="entry name" value="Rossmann-like_a/b/a_fold"/>
</dbReference>
<keyword evidence="4" id="KW-0808">Transferase</keyword>
<sequence length="487" mass="54515">MIRRQSAKGEWIPSEGKWPVDPQEDVEIDKGRIWVDGCFDFSHHGHAGAMLQARQLGTELLVGVHSDEAILENKGPTVMRLDERVTAVEACRWATRAIPKAPYVTSLPWISHYGCWYVVHGDDITSDSSGQDCYRYVKAAGRFKVVKRTPGISTTDLVGRMLLCTKTHFIQSLEKRLAGEEGPGGEDERKEAGAQMTQRIKDYATDATGLAPGCDVWYWHASRPAKYRRTTTSQTPSSGAPRPGTSRTLTEGTNAAVKEEKGNFHQLVEGKGVRPGQTVAYVDGGWDLFSSGHIEFLRLVTQTEEDAAKERGWYTEEAKQQRIEQSGADYGPVFVVAGIHDDEVINHWKGVNYPIMNIFERGLCVLQCKYVDAVVFGAPFSISKAFLTTMPYGTPSAVYHGVTSFMPLSYDPYAPAKTLGIYKEIANHSFQNVNAGEIVQRIMKSRAAYEERQRIKGEKGVTEEAEKRRQELQREQSRREVERQFGL</sequence>